<sequence>MSSSVWYEDAVEVPELVKRLAKGSSSLLELRVMALDKVFAVVGREVLFCNVTYFLRLVILSDP</sequence>
<organism evidence="1 2">
    <name type="scientific">Setaria digitata</name>
    <dbReference type="NCBI Taxonomy" id="48799"/>
    <lineage>
        <taxon>Eukaryota</taxon>
        <taxon>Metazoa</taxon>
        <taxon>Ecdysozoa</taxon>
        <taxon>Nematoda</taxon>
        <taxon>Chromadorea</taxon>
        <taxon>Rhabditida</taxon>
        <taxon>Spirurina</taxon>
        <taxon>Spiruromorpha</taxon>
        <taxon>Filarioidea</taxon>
        <taxon>Setariidae</taxon>
        <taxon>Setaria</taxon>
    </lineage>
</organism>
<proteinExistence type="predicted"/>
<reference evidence="2" key="1">
    <citation type="submission" date="2022-11" db="UniProtKB">
        <authorList>
            <consortium name="WormBaseParasite"/>
        </authorList>
    </citation>
    <scope>IDENTIFICATION</scope>
</reference>
<dbReference type="AlphaFoldDB" id="A0A915PJX3"/>
<evidence type="ECO:0000313" key="2">
    <source>
        <dbReference type="WBParaSite" id="sdigi.contig20.g1771.t1"/>
    </source>
</evidence>
<dbReference type="WBParaSite" id="sdigi.contig20.g1771.t1">
    <property type="protein sequence ID" value="sdigi.contig20.g1771.t1"/>
    <property type="gene ID" value="sdigi.contig20.g1771"/>
</dbReference>
<evidence type="ECO:0000313" key="1">
    <source>
        <dbReference type="Proteomes" id="UP000887581"/>
    </source>
</evidence>
<protein>
    <submittedName>
        <fullName evidence="2">Uncharacterized protein</fullName>
    </submittedName>
</protein>
<keyword evidence="1" id="KW-1185">Reference proteome</keyword>
<accession>A0A915PJX3</accession>
<dbReference type="Proteomes" id="UP000887581">
    <property type="component" value="Unplaced"/>
</dbReference>
<name>A0A915PJX3_9BILA</name>